<proteinExistence type="inferred from homology"/>
<dbReference type="GO" id="GO:0050093">
    <property type="term" value="F:methanol dehydrogenase (NAD+) activity"/>
    <property type="evidence" value="ECO:0007669"/>
    <property type="project" value="UniProtKB-EC"/>
</dbReference>
<dbReference type="eggNOG" id="COG1454">
    <property type="taxonomic scope" value="Bacteria"/>
</dbReference>
<dbReference type="FunFam" id="1.20.1090.10:FF:000001">
    <property type="entry name" value="Aldehyde-alcohol dehydrogenase"/>
    <property type="match status" value="1"/>
</dbReference>
<dbReference type="InterPro" id="IPR056798">
    <property type="entry name" value="ADH_Fe_C"/>
</dbReference>
<keyword evidence="2 6" id="KW-0560">Oxidoreductase</keyword>
<dbReference type="Proteomes" id="UP000027602">
    <property type="component" value="Chromosome"/>
</dbReference>
<dbReference type="FunFam" id="3.40.50.1970:FF:000003">
    <property type="entry name" value="Alcohol dehydrogenase, iron-containing"/>
    <property type="match status" value="1"/>
</dbReference>
<reference evidence="6 7" key="1">
    <citation type="journal article" date="2015" name="BMC Genomics">
        <title>Transcriptome analysis of thermophilic methylotrophic Bacillus methanolicus MGA3 using RNA-sequencing provides detailed insights into its previously uncharted transcriptional landscape.</title>
        <authorList>
            <person name="Irla M."/>
            <person name="Neshat A."/>
            <person name="Brautaset T."/>
            <person name="Ruckert C."/>
            <person name="Kalinowski J."/>
            <person name="Wendisch V.F."/>
        </authorList>
    </citation>
    <scope>NUCLEOTIDE SEQUENCE [LARGE SCALE GENOMIC DNA]</scope>
    <source>
        <strain evidence="7">MGA3 / ATCC 53907</strain>
    </source>
</reference>
<dbReference type="Gene3D" id="3.40.50.1970">
    <property type="match status" value="1"/>
</dbReference>
<dbReference type="AlphaFoldDB" id="I3E2P9"/>
<dbReference type="PANTHER" id="PTHR11496:SF102">
    <property type="entry name" value="ALCOHOL DEHYDROGENASE 4"/>
    <property type="match status" value="1"/>
</dbReference>
<dbReference type="InterPro" id="IPR001670">
    <property type="entry name" value="ADH_Fe/GldA"/>
</dbReference>
<evidence type="ECO:0000256" key="2">
    <source>
        <dbReference type="ARBA" id="ARBA00023002"/>
    </source>
</evidence>
<dbReference type="CDD" id="cd08188">
    <property type="entry name" value="PDDH"/>
    <property type="match status" value="1"/>
</dbReference>
<protein>
    <submittedName>
        <fullName evidence="6">NAD-dependent methanol dehydrogenase</fullName>
        <ecNumber evidence="6">1.1.1.244</ecNumber>
    </submittedName>
</protein>
<gene>
    <name evidence="6" type="primary">mdh2</name>
    <name evidence="6" type="ORF">BMMGA3_03335</name>
</gene>
<dbReference type="KEGG" id="bmet:BMMGA3_03335"/>
<organism evidence="6 7">
    <name type="scientific">Bacillus methanolicus (strain MGA3 / ATCC 53907)</name>
    <dbReference type="NCBI Taxonomy" id="796606"/>
    <lineage>
        <taxon>Bacteria</taxon>
        <taxon>Bacillati</taxon>
        <taxon>Bacillota</taxon>
        <taxon>Bacilli</taxon>
        <taxon>Bacillales</taxon>
        <taxon>Bacillaceae</taxon>
        <taxon>Bacillus</taxon>
    </lineage>
</organism>
<dbReference type="HOGENOM" id="CLU_007207_0_0_9"/>
<dbReference type="Pfam" id="PF00465">
    <property type="entry name" value="Fe-ADH"/>
    <property type="match status" value="1"/>
</dbReference>
<evidence type="ECO:0000259" key="4">
    <source>
        <dbReference type="Pfam" id="PF00465"/>
    </source>
</evidence>
<sequence>MKNTQSAFYMPSVNLFGAGSVNEVGTRLAGLGVKKALLVTDAGLHSLGLSEKIAGIIREAGVEVAIFPKAEPNPTDKNVAEGLEAYNAENCDSIVTLGGGSSHDAGKAIALVAANGGTIHDYEGVDVSKKPMVPLIAINTTAGTGSELTKFTIITDTERKVKMAIVDKHVTPTLSINDPELMVGMPPSLTAATGLDALTHAIEAYVSTGATPITDALAIQAIKIISKYLPRAVANGKDIEAREQMAFAQSLAGMAFNNAGLGYVHAIAHQLGGFYNFPHGVCNAILLPHVCRFNLISKVERYAEIAAFLGENVDGLSTYEAAEKAIKAIERMARDLNIPKGFKELGAKEEDIETLAKNAMNDACALTNPRKPKLEEVIQIIKNAM</sequence>
<dbReference type="SUPFAM" id="SSF56796">
    <property type="entry name" value="Dehydroquinate synthase-like"/>
    <property type="match status" value="1"/>
</dbReference>
<keyword evidence="7" id="KW-1185">Reference proteome</keyword>
<dbReference type="InterPro" id="IPR039697">
    <property type="entry name" value="Alcohol_dehydrogenase_Fe"/>
</dbReference>
<keyword evidence="3" id="KW-0520">NAD</keyword>
<dbReference type="EC" id="1.1.1.244" evidence="6"/>
<dbReference type="OrthoDB" id="9815791at2"/>
<evidence type="ECO:0000313" key="7">
    <source>
        <dbReference type="Proteomes" id="UP000027602"/>
    </source>
</evidence>
<evidence type="ECO:0000313" key="6">
    <source>
        <dbReference type="EMBL" id="AIE59127.1"/>
    </source>
</evidence>
<dbReference type="RefSeq" id="WP_003347814.1">
    <property type="nucleotide sequence ID" value="NZ_ADWW01000003.1"/>
</dbReference>
<dbReference type="PANTHER" id="PTHR11496">
    <property type="entry name" value="ALCOHOL DEHYDROGENASE"/>
    <property type="match status" value="1"/>
</dbReference>
<dbReference type="PROSITE" id="PS00913">
    <property type="entry name" value="ADH_IRON_1"/>
    <property type="match status" value="1"/>
</dbReference>
<dbReference type="InterPro" id="IPR018211">
    <property type="entry name" value="ADH_Fe_CS"/>
</dbReference>
<dbReference type="GO" id="GO:0046872">
    <property type="term" value="F:metal ion binding"/>
    <property type="evidence" value="ECO:0007669"/>
    <property type="project" value="InterPro"/>
</dbReference>
<evidence type="ECO:0000256" key="3">
    <source>
        <dbReference type="ARBA" id="ARBA00023027"/>
    </source>
</evidence>
<feature type="domain" description="Alcohol dehydrogenase iron-type/glycerol dehydrogenase GldA" evidence="4">
    <location>
        <begin position="11"/>
        <end position="179"/>
    </location>
</feature>
<dbReference type="SMR" id="I3E2P9"/>
<accession>I3E2P9</accession>
<dbReference type="STRING" id="796606.BMMGA3_03335"/>
<name>I3E2P9_BACMM</name>
<dbReference type="BRENDA" id="1.1.1.244">
    <property type="organism ID" value="674"/>
</dbReference>
<comment type="similarity">
    <text evidence="1">Belongs to the iron-containing alcohol dehydrogenase family.</text>
</comment>
<feature type="domain" description="Fe-containing alcohol dehydrogenase-like C-terminal" evidence="5">
    <location>
        <begin position="190"/>
        <end position="385"/>
    </location>
</feature>
<evidence type="ECO:0000259" key="5">
    <source>
        <dbReference type="Pfam" id="PF25137"/>
    </source>
</evidence>
<dbReference type="EMBL" id="CP007739">
    <property type="protein sequence ID" value="AIE59127.1"/>
    <property type="molecule type" value="Genomic_DNA"/>
</dbReference>
<dbReference type="Gene3D" id="1.20.1090.10">
    <property type="entry name" value="Dehydroquinate synthase-like - alpha domain"/>
    <property type="match status" value="1"/>
</dbReference>
<dbReference type="Pfam" id="PF25137">
    <property type="entry name" value="ADH_Fe_C"/>
    <property type="match status" value="1"/>
</dbReference>
<evidence type="ECO:0000256" key="1">
    <source>
        <dbReference type="ARBA" id="ARBA00007358"/>
    </source>
</evidence>